<dbReference type="EC" id="2.7.1.-" evidence="5"/>
<evidence type="ECO:0000256" key="2">
    <source>
        <dbReference type="ARBA" id="ARBA00022679"/>
    </source>
</evidence>
<evidence type="ECO:0000256" key="5">
    <source>
        <dbReference type="HAMAP-Rule" id="MF_00299"/>
    </source>
</evidence>
<dbReference type="AlphaFoldDB" id="A0A9X0R9V2"/>
<dbReference type="GO" id="GO:0003950">
    <property type="term" value="F:NAD+ poly-ADP-ribosyltransferase activity"/>
    <property type="evidence" value="ECO:0007669"/>
    <property type="project" value="InterPro"/>
</dbReference>
<evidence type="ECO:0000313" key="7">
    <source>
        <dbReference type="Proteomes" id="UP000615796"/>
    </source>
</evidence>
<evidence type="ECO:0000256" key="4">
    <source>
        <dbReference type="ARBA" id="ARBA00025212"/>
    </source>
</evidence>
<dbReference type="InterPro" id="IPR042081">
    <property type="entry name" value="RNA_2'-PTrans_C"/>
</dbReference>
<dbReference type="GO" id="GO:0006388">
    <property type="term" value="P:tRNA splicing, via endonucleolytic cleavage and ligation"/>
    <property type="evidence" value="ECO:0007669"/>
    <property type="project" value="UniProtKB-UniRule"/>
</dbReference>
<reference evidence="6" key="1">
    <citation type="submission" date="2020-08" db="EMBL/GenBank/DDBJ databases">
        <title>Genome Sequencing and Pan-Genome Analysis of Migratory bird Vibrio Strains, Inner Mongolia.</title>
        <authorList>
            <person name="Zheng L."/>
        </authorList>
    </citation>
    <scope>NUCLEOTIDE SEQUENCE</scope>
    <source>
        <strain evidence="6">M13F</strain>
    </source>
</reference>
<evidence type="ECO:0000256" key="1">
    <source>
        <dbReference type="ARBA" id="ARBA00009836"/>
    </source>
</evidence>
<protein>
    <recommendedName>
        <fullName evidence="5">Probable RNA 2'-phosphotransferase</fullName>
        <ecNumber evidence="5">2.7.1.-</ecNumber>
    </recommendedName>
</protein>
<dbReference type="Gene3D" id="1.10.10.970">
    <property type="entry name" value="RNA 2'-phosphotransferase, Tpt1/KptA family, N-terminal domain"/>
    <property type="match status" value="1"/>
</dbReference>
<dbReference type="PANTHER" id="PTHR12684:SF2">
    <property type="entry name" value="TRNA 2'-PHOSPHOTRANSFERASE 1"/>
    <property type="match status" value="1"/>
</dbReference>
<dbReference type="InterPro" id="IPR002745">
    <property type="entry name" value="Ptrans_KptA/Tpt1"/>
</dbReference>
<evidence type="ECO:0000313" key="6">
    <source>
        <dbReference type="EMBL" id="MBC5851273.1"/>
    </source>
</evidence>
<sequence length="194" mass="22167">MKQEITESRVKELGQISQFLCFLLRHKPQAANLNMDTNGWVAVDQLISNISEAKKTKLSFEELQFIVESDEEGRYTFNSENSSIRCQQGHSLDWVNIQYESYSPNSDLYHGTKSESVASILSNGLFGRKRNYVHLSINIQKATRVGKRHSKEKMPVILVIDKNTPVDFKISDNGVILVDFVPPQYISILKEDKD</sequence>
<keyword evidence="2 5" id="KW-0808">Transferase</keyword>
<accession>A0A9X0R9V2</accession>
<evidence type="ECO:0000256" key="3">
    <source>
        <dbReference type="ARBA" id="ARBA00023027"/>
    </source>
</evidence>
<comment type="similarity">
    <text evidence="1 5">Belongs to the KptA/TPT1 family.</text>
</comment>
<dbReference type="InterPro" id="IPR022928">
    <property type="entry name" value="RNA_2'-PTrans_KptA"/>
</dbReference>
<dbReference type="Gene3D" id="3.20.170.30">
    <property type="match status" value="1"/>
</dbReference>
<keyword evidence="3 5" id="KW-0520">NAD</keyword>
<dbReference type="HAMAP" id="MF_00299">
    <property type="entry name" value="KptA"/>
    <property type="match status" value="1"/>
</dbReference>
<name>A0A9X0R9V2_VIBME</name>
<comment type="function">
    <text evidence="4 5">Removes the 2'-phosphate from RNA via an intermediate in which the phosphate is ADP-ribosylated by NAD followed by a presumed transesterification to release the RNA and generate ADP-ribose 1''-2''-cyclic phosphate (APPR&gt;P). May function as an ADP-ribosylase.</text>
</comment>
<proteinExistence type="inferred from homology"/>
<dbReference type="GO" id="GO:0000215">
    <property type="term" value="F:tRNA 2'-phosphotransferase activity"/>
    <property type="evidence" value="ECO:0007669"/>
    <property type="project" value="TreeGrafter"/>
</dbReference>
<dbReference type="Pfam" id="PF01885">
    <property type="entry name" value="PTS_2-RNA"/>
    <property type="match status" value="1"/>
</dbReference>
<organism evidence="6 7">
    <name type="scientific">Vibrio metschnikovii</name>
    <dbReference type="NCBI Taxonomy" id="28172"/>
    <lineage>
        <taxon>Bacteria</taxon>
        <taxon>Pseudomonadati</taxon>
        <taxon>Pseudomonadota</taxon>
        <taxon>Gammaproteobacteria</taxon>
        <taxon>Vibrionales</taxon>
        <taxon>Vibrionaceae</taxon>
        <taxon>Vibrio</taxon>
    </lineage>
</organism>
<dbReference type="Proteomes" id="UP000615796">
    <property type="component" value="Unassembled WGS sequence"/>
</dbReference>
<keyword evidence="7" id="KW-1185">Reference proteome</keyword>
<dbReference type="InterPro" id="IPR042080">
    <property type="entry name" value="RNA_2'-PTrans_N"/>
</dbReference>
<dbReference type="SUPFAM" id="SSF56399">
    <property type="entry name" value="ADP-ribosylation"/>
    <property type="match status" value="1"/>
</dbReference>
<comment type="caution">
    <text evidence="6">The sequence shown here is derived from an EMBL/GenBank/DDBJ whole genome shotgun (WGS) entry which is preliminary data.</text>
</comment>
<dbReference type="RefSeq" id="WP_187026053.1">
    <property type="nucleotide sequence ID" value="NZ_JACRUP010000005.1"/>
</dbReference>
<dbReference type="EMBL" id="JACRUP010000005">
    <property type="protein sequence ID" value="MBC5851273.1"/>
    <property type="molecule type" value="Genomic_DNA"/>
</dbReference>
<gene>
    <name evidence="5" type="primary">kptA</name>
    <name evidence="6" type="ORF">H8Q88_10035</name>
</gene>
<dbReference type="PANTHER" id="PTHR12684">
    <property type="entry name" value="PUTATIVE PHOSPHOTRANSFERASE"/>
    <property type="match status" value="1"/>
</dbReference>